<reference evidence="2 3" key="1">
    <citation type="journal article" date="2020" name="Nat. Food">
        <title>A phased Vanilla planifolia genome enables genetic improvement of flavour and production.</title>
        <authorList>
            <person name="Hasing T."/>
            <person name="Tang H."/>
            <person name="Brym M."/>
            <person name="Khazi F."/>
            <person name="Huang T."/>
            <person name="Chambers A.H."/>
        </authorList>
    </citation>
    <scope>NUCLEOTIDE SEQUENCE [LARGE SCALE GENOMIC DNA]</scope>
    <source>
        <tissue evidence="2">Leaf</tissue>
    </source>
</reference>
<dbReference type="Pfam" id="PF07816">
    <property type="entry name" value="DUF1645"/>
    <property type="match status" value="1"/>
</dbReference>
<feature type="region of interest" description="Disordered" evidence="1">
    <location>
        <begin position="115"/>
        <end position="183"/>
    </location>
</feature>
<proteinExistence type="predicted"/>
<accession>A0A835VCJ6</accession>
<keyword evidence="3" id="KW-1185">Reference proteome</keyword>
<dbReference type="PANTHER" id="PTHR33095:SF81">
    <property type="entry name" value="OS07G0619500 PROTEIN"/>
    <property type="match status" value="1"/>
</dbReference>
<dbReference type="EMBL" id="JADCNL010000002">
    <property type="protein sequence ID" value="KAG0492413.1"/>
    <property type="molecule type" value="Genomic_DNA"/>
</dbReference>
<dbReference type="InterPro" id="IPR012442">
    <property type="entry name" value="DUF1645_plant"/>
</dbReference>
<organism evidence="2 3">
    <name type="scientific">Vanilla planifolia</name>
    <name type="common">Vanilla</name>
    <dbReference type="NCBI Taxonomy" id="51239"/>
    <lineage>
        <taxon>Eukaryota</taxon>
        <taxon>Viridiplantae</taxon>
        <taxon>Streptophyta</taxon>
        <taxon>Embryophyta</taxon>
        <taxon>Tracheophyta</taxon>
        <taxon>Spermatophyta</taxon>
        <taxon>Magnoliopsida</taxon>
        <taxon>Liliopsida</taxon>
        <taxon>Asparagales</taxon>
        <taxon>Orchidaceae</taxon>
        <taxon>Vanilloideae</taxon>
        <taxon>Vanilleae</taxon>
        <taxon>Vanilla</taxon>
    </lineage>
</organism>
<dbReference type="Proteomes" id="UP000636800">
    <property type="component" value="Chromosome 2"/>
</dbReference>
<protein>
    <submittedName>
        <fullName evidence="2">Uncharacterized protein</fullName>
    </submittedName>
</protein>
<feature type="compositionally biased region" description="Basic and acidic residues" evidence="1">
    <location>
        <begin position="168"/>
        <end position="177"/>
    </location>
</feature>
<comment type="caution">
    <text evidence="2">The sequence shown here is derived from an EMBL/GenBank/DDBJ whole genome shotgun (WGS) entry which is preliminary data.</text>
</comment>
<evidence type="ECO:0000313" key="2">
    <source>
        <dbReference type="EMBL" id="KAG0492413.1"/>
    </source>
</evidence>
<dbReference type="OrthoDB" id="2126698at2759"/>
<evidence type="ECO:0000313" key="3">
    <source>
        <dbReference type="Proteomes" id="UP000636800"/>
    </source>
</evidence>
<dbReference type="PANTHER" id="PTHR33095">
    <property type="entry name" value="OS07G0619500 PROTEIN"/>
    <property type="match status" value="1"/>
</dbReference>
<gene>
    <name evidence="2" type="ORF">HPP92_005811</name>
</gene>
<sequence length="255" mass="28133">MEVVMPMSSFPEFCNGAASGFPYMSPPRTFGQPFNHRCHYFSAPASPSRTSAGVYKDLYALDLPSPAQELDVFEDDDVSFEFAINFRSMDIAAADELFDKGQIRPLQAVLAERGRELRSLPSKHSRSGRKGSRSLSPTRAGDELFVKETTDPSPDSTKAGGSRKWPSKKKEREERKSGVAGGVAANRVSVRRGRGAVVSAHEMHYMANRAAAEEQRKRTPLPYRRQGLLGLITYKPAVRGMSKDYGCSSFSCGRL</sequence>
<dbReference type="AlphaFoldDB" id="A0A835VCJ6"/>
<name>A0A835VCJ6_VANPL</name>
<evidence type="ECO:0000256" key="1">
    <source>
        <dbReference type="SAM" id="MobiDB-lite"/>
    </source>
</evidence>
<feature type="compositionally biased region" description="Basic and acidic residues" evidence="1">
    <location>
        <begin position="140"/>
        <end position="150"/>
    </location>
</feature>
<feature type="compositionally biased region" description="Basic residues" evidence="1">
    <location>
        <begin position="121"/>
        <end position="132"/>
    </location>
</feature>